<keyword evidence="7" id="KW-1185">Reference proteome</keyword>
<dbReference type="InterPro" id="IPR010301">
    <property type="entry name" value="RRP1"/>
</dbReference>
<evidence type="ECO:0000256" key="2">
    <source>
        <dbReference type="ARBA" id="ARBA00006374"/>
    </source>
</evidence>
<dbReference type="PANTHER" id="PTHR13026:SF0">
    <property type="entry name" value="RIBOSOMAL RNA PROCESSING 1B"/>
    <property type="match status" value="1"/>
</dbReference>
<evidence type="ECO:0000313" key="7">
    <source>
        <dbReference type="Proteomes" id="UP000439903"/>
    </source>
</evidence>
<evidence type="ECO:0000256" key="1">
    <source>
        <dbReference type="ARBA" id="ARBA00004123"/>
    </source>
</evidence>
<evidence type="ECO:0000256" key="5">
    <source>
        <dbReference type="SAM" id="MobiDB-lite"/>
    </source>
</evidence>
<proteinExistence type="inferred from homology"/>
<keyword evidence="3" id="KW-0698">rRNA processing</keyword>
<evidence type="ECO:0000256" key="4">
    <source>
        <dbReference type="ARBA" id="ARBA00023242"/>
    </source>
</evidence>
<keyword evidence="4" id="KW-0539">Nucleus</keyword>
<accession>A0A8H3X722</accession>
<comment type="caution">
    <text evidence="6">The sequence shown here is derived from an EMBL/GenBank/DDBJ whole genome shotgun (WGS) entry which is preliminary data.</text>
</comment>
<dbReference type="PANTHER" id="PTHR13026">
    <property type="entry name" value="NNP-1 PROTEIN NOVEL NUCLEAR PROTEIN 1 NOP52"/>
    <property type="match status" value="1"/>
</dbReference>
<dbReference type="Proteomes" id="UP000439903">
    <property type="component" value="Unassembled WGS sequence"/>
</dbReference>
<gene>
    <name evidence="6" type="ORF">F8M41_008072</name>
</gene>
<dbReference type="GO" id="GO:0006364">
    <property type="term" value="P:rRNA processing"/>
    <property type="evidence" value="ECO:0007669"/>
    <property type="project" value="UniProtKB-KW"/>
</dbReference>
<dbReference type="GO" id="GO:0005634">
    <property type="term" value="C:nucleus"/>
    <property type="evidence" value="ECO:0007669"/>
    <property type="project" value="UniProtKB-SubCell"/>
</dbReference>
<feature type="region of interest" description="Disordered" evidence="5">
    <location>
        <begin position="1"/>
        <end position="72"/>
    </location>
</feature>
<name>A0A8H3X722_GIGMA</name>
<sequence length="447" mass="50938">MARPKLKSNNINDISITSAPEVNNGQSSLNGATQDYPTQNLHEAASPKRKKKNKKKNKSTSTPTPPPTPIPVIDLSEDFVRTYNYHVEQLKSPNENVRNESIKILANLVATKHITDSIMFLNLWQGLIECLKMSTVVDMPYTISNYIVVINELNLTLFAKSFWKAIEKEWNSIDSHRINKLYTIIRCYVRASFTRSFRDDWNKLNDFVSILDGVLLNLKISDGVKYHLCDVYVDELAFIGALANWKIPIAQLLRPFFLLFTKCQNKHLINKISEDVLAKTLTVIPIGEWACHIKPELTKIVTRMIQMINDVNISATCRNQAKINAQKYLQTITEITDKLSDNNVAEGMNGVSGPYSETRYLRDMSSETLRINRSSKSISWGINVTREYVKDSTVAANTLATPSTPPRGILKRRYDHEENADYEICRLSNLTLSMPAKKFREDKNNKC</sequence>
<feature type="compositionally biased region" description="Basic residues" evidence="5">
    <location>
        <begin position="47"/>
        <end position="58"/>
    </location>
</feature>
<protein>
    <submittedName>
        <fullName evidence="6">Uncharacterized protein</fullName>
    </submittedName>
</protein>
<comment type="subcellular location">
    <subcellularLocation>
        <location evidence="1">Nucleus</location>
    </subcellularLocation>
</comment>
<comment type="similarity">
    <text evidence="2">Belongs to the RRP1 family.</text>
</comment>
<dbReference type="EMBL" id="WTPW01001831">
    <property type="protein sequence ID" value="KAF0411967.1"/>
    <property type="molecule type" value="Genomic_DNA"/>
</dbReference>
<dbReference type="AlphaFoldDB" id="A0A8H3X722"/>
<dbReference type="GO" id="GO:0030688">
    <property type="term" value="C:preribosome, small subunit precursor"/>
    <property type="evidence" value="ECO:0007669"/>
    <property type="project" value="InterPro"/>
</dbReference>
<reference evidence="6 7" key="1">
    <citation type="journal article" date="2019" name="Environ. Microbiol.">
        <title>At the nexus of three kingdoms: the genome of the mycorrhizal fungus Gigaspora margarita provides insights into plant, endobacterial and fungal interactions.</title>
        <authorList>
            <person name="Venice F."/>
            <person name="Ghignone S."/>
            <person name="Salvioli di Fossalunga A."/>
            <person name="Amselem J."/>
            <person name="Novero M."/>
            <person name="Xianan X."/>
            <person name="Sedzielewska Toro K."/>
            <person name="Morin E."/>
            <person name="Lipzen A."/>
            <person name="Grigoriev I.V."/>
            <person name="Henrissat B."/>
            <person name="Martin F.M."/>
            <person name="Bonfante P."/>
        </authorList>
    </citation>
    <scope>NUCLEOTIDE SEQUENCE [LARGE SCALE GENOMIC DNA]</scope>
    <source>
        <strain evidence="6 7">BEG34</strain>
    </source>
</reference>
<organism evidence="6 7">
    <name type="scientific">Gigaspora margarita</name>
    <dbReference type="NCBI Taxonomy" id="4874"/>
    <lineage>
        <taxon>Eukaryota</taxon>
        <taxon>Fungi</taxon>
        <taxon>Fungi incertae sedis</taxon>
        <taxon>Mucoromycota</taxon>
        <taxon>Glomeromycotina</taxon>
        <taxon>Glomeromycetes</taxon>
        <taxon>Diversisporales</taxon>
        <taxon>Gigasporaceae</taxon>
        <taxon>Gigaspora</taxon>
    </lineage>
</organism>
<feature type="compositionally biased region" description="Polar residues" evidence="5">
    <location>
        <begin position="7"/>
        <end position="41"/>
    </location>
</feature>
<evidence type="ECO:0000256" key="3">
    <source>
        <dbReference type="ARBA" id="ARBA00022552"/>
    </source>
</evidence>
<dbReference type="Pfam" id="PF05997">
    <property type="entry name" value="Nop52"/>
    <property type="match status" value="1"/>
</dbReference>
<dbReference type="OrthoDB" id="2388521at2759"/>
<evidence type="ECO:0000313" key="6">
    <source>
        <dbReference type="EMBL" id="KAF0411967.1"/>
    </source>
</evidence>